<evidence type="ECO:0000256" key="3">
    <source>
        <dbReference type="ARBA" id="ARBA00022448"/>
    </source>
</evidence>
<dbReference type="InterPro" id="IPR029020">
    <property type="entry name" value="Ammonium/urea_transptr"/>
</dbReference>
<dbReference type="GO" id="GO:0008519">
    <property type="term" value="F:ammonium channel activity"/>
    <property type="evidence" value="ECO:0007669"/>
    <property type="project" value="InterPro"/>
</dbReference>
<dbReference type="OrthoDB" id="9814202at2"/>
<keyword evidence="9" id="KW-0732">Signal</keyword>
<dbReference type="PROSITE" id="PS01219">
    <property type="entry name" value="AMMONIUM_TRANSP"/>
    <property type="match status" value="1"/>
</dbReference>
<feature type="chain" id="PRO_5004907518" description="Ammonium transporter" evidence="9">
    <location>
        <begin position="25"/>
        <end position="484"/>
    </location>
</feature>
<feature type="transmembrane region" description="Helical" evidence="8">
    <location>
        <begin position="193"/>
        <end position="214"/>
    </location>
</feature>
<comment type="caution">
    <text evidence="8">Lacks conserved residue(s) required for the propagation of feature annotation.</text>
</comment>
<dbReference type="GO" id="GO:0005886">
    <property type="term" value="C:plasma membrane"/>
    <property type="evidence" value="ECO:0007669"/>
    <property type="project" value="UniProtKB-SubCell"/>
</dbReference>
<feature type="transmembrane region" description="Helical" evidence="8">
    <location>
        <begin position="265"/>
        <end position="292"/>
    </location>
</feature>
<feature type="transmembrane region" description="Helical" evidence="8">
    <location>
        <begin position="40"/>
        <end position="64"/>
    </location>
</feature>
<feature type="transmembrane region" description="Helical" evidence="8">
    <location>
        <begin position="304"/>
        <end position="336"/>
    </location>
</feature>
<evidence type="ECO:0000259" key="10">
    <source>
        <dbReference type="Pfam" id="PF00909"/>
    </source>
</evidence>
<dbReference type="GO" id="GO:0097272">
    <property type="term" value="P:ammonium homeostasis"/>
    <property type="evidence" value="ECO:0007669"/>
    <property type="project" value="TreeGrafter"/>
</dbReference>
<feature type="signal peptide" evidence="9">
    <location>
        <begin position="1"/>
        <end position="24"/>
    </location>
</feature>
<organism evidence="11 12">
    <name type="scientific">Paenibacillus pini JCM 16418</name>
    <dbReference type="NCBI Taxonomy" id="1236976"/>
    <lineage>
        <taxon>Bacteria</taxon>
        <taxon>Bacillati</taxon>
        <taxon>Bacillota</taxon>
        <taxon>Bacilli</taxon>
        <taxon>Bacillales</taxon>
        <taxon>Paenibacillaceae</taxon>
        <taxon>Paenibacillus</taxon>
    </lineage>
</organism>
<comment type="subcellular location">
    <subcellularLocation>
        <location evidence="8">Cell membrane</location>
        <topology evidence="8">Multi-pass membrane protein</topology>
    </subcellularLocation>
    <subcellularLocation>
        <location evidence="1">Membrane</location>
        <topology evidence="1">Multi-pass membrane protein</topology>
    </subcellularLocation>
</comment>
<dbReference type="Proteomes" id="UP000019364">
    <property type="component" value="Unassembled WGS sequence"/>
</dbReference>
<feature type="transmembrane region" description="Helical" evidence="8">
    <location>
        <begin position="159"/>
        <end position="181"/>
    </location>
</feature>
<evidence type="ECO:0000256" key="9">
    <source>
        <dbReference type="SAM" id="SignalP"/>
    </source>
</evidence>
<dbReference type="FunFam" id="1.10.3430.10:FF:000008">
    <property type="entry name" value="Ammonium transporter"/>
    <property type="match status" value="1"/>
</dbReference>
<accession>W7YVT2</accession>
<proteinExistence type="inferred from homology"/>
<dbReference type="SUPFAM" id="SSF111352">
    <property type="entry name" value="Ammonium transporter"/>
    <property type="match status" value="1"/>
</dbReference>
<dbReference type="NCBIfam" id="TIGR00836">
    <property type="entry name" value="amt"/>
    <property type="match status" value="1"/>
</dbReference>
<feature type="transmembrane region" description="Helical" evidence="8">
    <location>
        <begin position="76"/>
        <end position="96"/>
    </location>
</feature>
<keyword evidence="7 8" id="KW-0924">Ammonia transport</keyword>
<protein>
    <recommendedName>
        <fullName evidence="8">Ammonium transporter</fullName>
    </recommendedName>
</protein>
<dbReference type="eggNOG" id="COG0004">
    <property type="taxonomic scope" value="Bacteria"/>
</dbReference>
<name>W7YVT2_9BACL</name>
<keyword evidence="6 8" id="KW-0472">Membrane</keyword>
<dbReference type="InterPro" id="IPR018047">
    <property type="entry name" value="Ammonium_transpt_CS"/>
</dbReference>
<comment type="similarity">
    <text evidence="2 8">Belongs to the ammonia transporter channel (TC 1.A.11.2) family.</text>
</comment>
<evidence type="ECO:0000256" key="4">
    <source>
        <dbReference type="ARBA" id="ARBA00022692"/>
    </source>
</evidence>
<sequence>MRQKWLSITLVILTLLSFPITVFADDGASNVVLQAGLNTFFVFMAAMLVFFMQAGFALLEAGSVRMKNAGHVAGKTVLTLGISILAFWTVGFGLGFGNGNGFFGMEGFFFGGDSVAHSFDSLAASDVSLTVKFLFQLSFAAVSLAIACGGMAERAKLSVYILFGTLFMVIIYPVVAHWVWGGGWLSRLGMQDFAGSTVVHLTGATAALAATYLLKPRLGKYNKDGKPNSIPGHNQVYSVLGVIILWIGWFGFNPGSTLSALMDGFFGYVALTTNVAVGAGAVATLLISWMIFGKADIPSMLNGVLSALVAITGACAFVTPWAAMVIGALAGIITFFTAQWFERAGLDDPIYAFSVHGIAGIWGAISTGLFATPELVKITGVGKAGLFYGGGFSQLGVQLLGVAGTFLFVLVISFIIIGGMKMIMGIRVTEEEELMGLDISEHGSYGYPEQMKLLNDAEARLLAVSDSNGTLTHKPSSGINETIV</sequence>
<dbReference type="InterPro" id="IPR002229">
    <property type="entry name" value="RhesusRHD"/>
</dbReference>
<dbReference type="RefSeq" id="WP_052019987.1">
    <property type="nucleotide sequence ID" value="NZ_BAVZ01000001.1"/>
</dbReference>
<dbReference type="PANTHER" id="PTHR11730:SF6">
    <property type="entry name" value="AMMONIUM TRANSPORTER"/>
    <property type="match status" value="1"/>
</dbReference>
<feature type="transmembrane region" description="Helical" evidence="8">
    <location>
        <begin position="133"/>
        <end position="152"/>
    </location>
</feature>
<reference evidence="11 12" key="1">
    <citation type="journal article" date="2014" name="Genome Announc.">
        <title>Draft Genome Sequence of Paenibacillus pini JCM 16418T, Isolated from the Rhizosphere of Pine Tree.</title>
        <authorList>
            <person name="Yuki M."/>
            <person name="Oshima K."/>
            <person name="Suda W."/>
            <person name="Oshida Y."/>
            <person name="Kitamura K."/>
            <person name="Iida Y."/>
            <person name="Hattori M."/>
            <person name="Ohkuma M."/>
        </authorList>
    </citation>
    <scope>NUCLEOTIDE SEQUENCE [LARGE SCALE GENOMIC DNA]</scope>
    <source>
        <strain evidence="11 12">JCM 16418</strain>
    </source>
</reference>
<feature type="transmembrane region" description="Helical" evidence="8">
    <location>
        <begin position="235"/>
        <end position="253"/>
    </location>
</feature>
<dbReference type="Gene3D" id="1.10.3430.10">
    <property type="entry name" value="Ammonium transporter AmtB like domains"/>
    <property type="match status" value="1"/>
</dbReference>
<evidence type="ECO:0000256" key="1">
    <source>
        <dbReference type="ARBA" id="ARBA00004141"/>
    </source>
</evidence>
<evidence type="ECO:0000313" key="12">
    <source>
        <dbReference type="Proteomes" id="UP000019364"/>
    </source>
</evidence>
<keyword evidence="3 8" id="KW-0813">Transport</keyword>
<evidence type="ECO:0000256" key="8">
    <source>
        <dbReference type="RuleBase" id="RU362002"/>
    </source>
</evidence>
<dbReference type="STRING" id="1236976.JCM16418_451"/>
<keyword evidence="4 8" id="KW-0812">Transmembrane</keyword>
<evidence type="ECO:0000256" key="7">
    <source>
        <dbReference type="ARBA" id="ARBA00023177"/>
    </source>
</evidence>
<feature type="transmembrane region" description="Helical" evidence="8">
    <location>
        <begin position="395"/>
        <end position="417"/>
    </location>
</feature>
<evidence type="ECO:0000256" key="6">
    <source>
        <dbReference type="ARBA" id="ARBA00023136"/>
    </source>
</evidence>
<dbReference type="AlphaFoldDB" id="W7YVT2"/>
<dbReference type="PRINTS" id="PR00342">
    <property type="entry name" value="RHESUSRHD"/>
</dbReference>
<evidence type="ECO:0000313" key="11">
    <source>
        <dbReference type="EMBL" id="GAF06494.1"/>
    </source>
</evidence>
<dbReference type="InterPro" id="IPR024041">
    <property type="entry name" value="NH4_transpt_AmtB-like_dom"/>
</dbReference>
<keyword evidence="12" id="KW-1185">Reference proteome</keyword>
<dbReference type="PANTHER" id="PTHR11730">
    <property type="entry name" value="AMMONIUM TRANSPORTER"/>
    <property type="match status" value="1"/>
</dbReference>
<dbReference type="InterPro" id="IPR001905">
    <property type="entry name" value="Ammonium_transpt"/>
</dbReference>
<feature type="domain" description="Ammonium transporter AmtB-like" evidence="10">
    <location>
        <begin position="41"/>
        <end position="447"/>
    </location>
</feature>
<comment type="caution">
    <text evidence="11">The sequence shown here is derived from an EMBL/GenBank/DDBJ whole genome shotgun (WGS) entry which is preliminary data.</text>
</comment>
<dbReference type="EMBL" id="BAVZ01000001">
    <property type="protein sequence ID" value="GAF06494.1"/>
    <property type="molecule type" value="Genomic_DNA"/>
</dbReference>
<gene>
    <name evidence="11" type="ORF">JCM16418_451</name>
</gene>
<evidence type="ECO:0000256" key="5">
    <source>
        <dbReference type="ARBA" id="ARBA00022989"/>
    </source>
</evidence>
<keyword evidence="5 8" id="KW-1133">Transmembrane helix</keyword>
<dbReference type="Pfam" id="PF00909">
    <property type="entry name" value="Ammonium_transp"/>
    <property type="match status" value="1"/>
</dbReference>
<evidence type="ECO:0000256" key="2">
    <source>
        <dbReference type="ARBA" id="ARBA00005887"/>
    </source>
</evidence>